<dbReference type="GeneID" id="42857300"/>
<feature type="transmembrane region" description="Helical" evidence="1">
    <location>
        <begin position="148"/>
        <end position="170"/>
    </location>
</feature>
<dbReference type="PANTHER" id="PTHR36111">
    <property type="entry name" value="INNER MEMBRANE PROTEIN-RELATED"/>
    <property type="match status" value="1"/>
</dbReference>
<feature type="transmembrane region" description="Helical" evidence="1">
    <location>
        <begin position="190"/>
        <end position="211"/>
    </location>
</feature>
<dbReference type="Proteomes" id="UP000431913">
    <property type="component" value="Unassembled WGS sequence"/>
</dbReference>
<dbReference type="EMBL" id="JXXK01000017">
    <property type="protein sequence ID" value="KJF39467.1"/>
    <property type="molecule type" value="Genomic_DNA"/>
</dbReference>
<feature type="transmembrane region" description="Helical" evidence="1">
    <location>
        <begin position="106"/>
        <end position="128"/>
    </location>
</feature>
<dbReference type="EMBL" id="VUNJ01000008">
    <property type="protein sequence ID" value="MST92161.1"/>
    <property type="molecule type" value="Genomic_DNA"/>
</dbReference>
<comment type="caution">
    <text evidence="2">The sequence shown here is derived from an EMBL/GenBank/DDBJ whole genome shotgun (WGS) entry which is preliminary data.</text>
</comment>
<dbReference type="Proteomes" id="UP000032483">
    <property type="component" value="Unassembled WGS sequence"/>
</dbReference>
<dbReference type="RefSeq" id="WP_050005677.1">
    <property type="nucleotide sequence ID" value="NZ_CAUEXJ010000005.1"/>
</dbReference>
<dbReference type="Pfam" id="PF04474">
    <property type="entry name" value="DUF554"/>
    <property type="match status" value="1"/>
</dbReference>
<proteinExistence type="predicted"/>
<keyword evidence="1" id="KW-1133">Transmembrane helix</keyword>
<reference evidence="2" key="1">
    <citation type="submission" date="2015-02" db="EMBL/GenBank/DDBJ databases">
        <title>A novel member of the family Ruminococcaceae isolated from human feces.</title>
        <authorList>
            <person name="Shkoporov A.N."/>
            <person name="Chaplin A.V."/>
            <person name="Motuzova O.V."/>
            <person name="Kafarskaia L.I."/>
            <person name="Khokhlova E.V."/>
            <person name="Efimov B.A."/>
        </authorList>
    </citation>
    <scope>NUCLEOTIDE SEQUENCE [LARGE SCALE GENOMIC DNA]</scope>
    <source>
        <strain evidence="2">585-1</strain>
    </source>
</reference>
<dbReference type="PANTHER" id="PTHR36111:SF2">
    <property type="entry name" value="INNER MEMBRANE PROTEIN"/>
    <property type="match status" value="1"/>
</dbReference>
<evidence type="ECO:0000313" key="4">
    <source>
        <dbReference type="Proteomes" id="UP000032483"/>
    </source>
</evidence>
<dbReference type="AlphaFoldDB" id="A0A0D8IXR1"/>
<reference evidence="3 5" key="2">
    <citation type="submission" date="2019-08" db="EMBL/GenBank/DDBJ databases">
        <title>In-depth cultivation of the pig gut microbiome towards novel bacterial diversity and tailored functional studies.</title>
        <authorList>
            <person name="Wylensek D."/>
            <person name="Hitch T.C.A."/>
            <person name="Clavel T."/>
        </authorList>
    </citation>
    <scope>NUCLEOTIDE SEQUENCE [LARGE SCALE GENOMIC DNA]</scope>
    <source>
        <strain evidence="3 5">WCA3-601-WT-6J</strain>
    </source>
</reference>
<feature type="transmembrane region" description="Helical" evidence="1">
    <location>
        <begin position="36"/>
        <end position="56"/>
    </location>
</feature>
<evidence type="ECO:0000313" key="2">
    <source>
        <dbReference type="EMBL" id="KJF39467.1"/>
    </source>
</evidence>
<keyword evidence="1" id="KW-0812">Transmembrane</keyword>
<sequence length="241" mass="24389">MTGTLVNAAAIAAGGCVGLLLKKGVKGSHQDSINKALGVAVLVLGLNGVISSMFTVNADGTLASSGELLLIISLVLGTLAGEALRIDDRLNGLSGLVERRLHLSGFAQSFVNGALIYCVGAMAIIGALNDGLRGDASVLYIKSLLDGISSVVLGATLGPGVIFAALPVLVYQGAISLLAGALEPFLAGELLGQICGVGYCLVLCIGINFLGMTKIKTANMLPALLVPVLWSFLQPLFSGAA</sequence>
<feature type="transmembrane region" description="Helical" evidence="1">
    <location>
        <begin position="68"/>
        <end position="86"/>
    </location>
</feature>
<keyword evidence="4" id="KW-1185">Reference proteome</keyword>
<keyword evidence="1" id="KW-0472">Membrane</keyword>
<gene>
    <name evidence="3" type="ORF">FYJ76_09460</name>
    <name evidence="2" type="ORF">TQ39_12010</name>
</gene>
<protein>
    <submittedName>
        <fullName evidence="3">DUF554 domain-containing protein</fullName>
    </submittedName>
    <submittedName>
        <fullName evidence="2">Membrane protein</fullName>
    </submittedName>
</protein>
<evidence type="ECO:0000313" key="5">
    <source>
        <dbReference type="Proteomes" id="UP000431913"/>
    </source>
</evidence>
<evidence type="ECO:0000313" key="3">
    <source>
        <dbReference type="EMBL" id="MST92161.1"/>
    </source>
</evidence>
<name>A0A0D8IXR1_9FIRM</name>
<accession>A0A0D8IXR1</accession>
<evidence type="ECO:0000256" key="1">
    <source>
        <dbReference type="SAM" id="Phobius"/>
    </source>
</evidence>
<organism evidence="2 4">
    <name type="scientific">Ruthenibacterium lactatiformans</name>
    <dbReference type="NCBI Taxonomy" id="1550024"/>
    <lineage>
        <taxon>Bacteria</taxon>
        <taxon>Bacillati</taxon>
        <taxon>Bacillota</taxon>
        <taxon>Clostridia</taxon>
        <taxon>Eubacteriales</taxon>
        <taxon>Oscillospiraceae</taxon>
        <taxon>Ruthenibacterium</taxon>
    </lineage>
</organism>
<dbReference type="InterPro" id="IPR007563">
    <property type="entry name" value="DUF554"/>
</dbReference>